<dbReference type="InterPro" id="IPR029063">
    <property type="entry name" value="SAM-dependent_MTases_sf"/>
</dbReference>
<reference evidence="7 8" key="1">
    <citation type="submission" date="2016-10" db="EMBL/GenBank/DDBJ databases">
        <title>Paenibacillus species isolates.</title>
        <authorList>
            <person name="Beno S.M."/>
        </authorList>
    </citation>
    <scope>NUCLEOTIDE SEQUENCE [LARGE SCALE GENOMIC DNA]</scope>
    <source>
        <strain evidence="7 8">FSL H7-0710</strain>
    </source>
</reference>
<dbReference type="Proteomes" id="UP000187439">
    <property type="component" value="Unassembled WGS sequence"/>
</dbReference>
<dbReference type="OrthoDB" id="9800801at2"/>
<dbReference type="AlphaFoldDB" id="A0A1R0XQY2"/>
<evidence type="ECO:0000313" key="7">
    <source>
        <dbReference type="EMBL" id="OMD37524.1"/>
    </source>
</evidence>
<evidence type="ECO:0000256" key="2">
    <source>
        <dbReference type="ARBA" id="ARBA00022603"/>
    </source>
</evidence>
<keyword evidence="2 7" id="KW-0489">Methyltransferase</keyword>
<evidence type="ECO:0000256" key="3">
    <source>
        <dbReference type="ARBA" id="ARBA00022679"/>
    </source>
</evidence>
<gene>
    <name evidence="7" type="ORF">BSK52_21250</name>
</gene>
<keyword evidence="4" id="KW-0680">Restriction system</keyword>
<proteinExistence type="inferred from homology"/>
<sequence>MKKVLGSFELNRIQQRNCIIGMSFLPGNCIDLVIADPPYNIGREGAKVNLKKGYKAINESWDNIEDYETFTTHWLRECYRVLKPGGSILCYGSHHSIFITGYVMRQLGFKVKTQYVWRKKNPPPSFLGTNPTYATEFIIWATKPDGLTTYNLDYAKAINEGKNIHNILETALTPKREKTYGKFPCQKPLQLAVKLIQLHSNINDTILIPFCGSGTEAVASVVTNRSFISFETNREYIELANNRLDDISMQEDLIDSKLLNPLQKGQDKKENL</sequence>
<dbReference type="GO" id="GO:0003677">
    <property type="term" value="F:DNA binding"/>
    <property type="evidence" value="ECO:0007669"/>
    <property type="project" value="InterPro"/>
</dbReference>
<accession>A0A1R0XQY2</accession>
<organism evidence="7 8">
    <name type="scientific">Paenibacillus odorifer</name>
    <dbReference type="NCBI Taxonomy" id="189426"/>
    <lineage>
        <taxon>Bacteria</taxon>
        <taxon>Bacillati</taxon>
        <taxon>Bacillota</taxon>
        <taxon>Bacilli</taxon>
        <taxon>Bacillales</taxon>
        <taxon>Paenibacillaceae</taxon>
        <taxon>Paenibacillus</taxon>
    </lineage>
</organism>
<dbReference type="Pfam" id="PF01555">
    <property type="entry name" value="N6_N4_Mtase"/>
    <property type="match status" value="1"/>
</dbReference>
<dbReference type="GO" id="GO:0032259">
    <property type="term" value="P:methylation"/>
    <property type="evidence" value="ECO:0007669"/>
    <property type="project" value="UniProtKB-KW"/>
</dbReference>
<dbReference type="EC" id="2.1.1.-" evidence="5"/>
<evidence type="ECO:0000256" key="5">
    <source>
        <dbReference type="RuleBase" id="RU362026"/>
    </source>
</evidence>
<dbReference type="InterPro" id="IPR001091">
    <property type="entry name" value="RM_Methyltransferase"/>
</dbReference>
<dbReference type="InterPro" id="IPR002052">
    <property type="entry name" value="DNA_methylase_N6_adenine_CS"/>
</dbReference>
<dbReference type="RefSeq" id="WP_076120580.1">
    <property type="nucleotide sequence ID" value="NZ_MPTC01000022.1"/>
</dbReference>
<dbReference type="EMBL" id="MPTC01000022">
    <property type="protein sequence ID" value="OMD37524.1"/>
    <property type="molecule type" value="Genomic_DNA"/>
</dbReference>
<feature type="domain" description="DNA methylase N-4/N-6" evidence="6">
    <location>
        <begin position="30"/>
        <end position="241"/>
    </location>
</feature>
<dbReference type="PROSITE" id="PS00092">
    <property type="entry name" value="N6_MTASE"/>
    <property type="match status" value="1"/>
</dbReference>
<keyword evidence="3 7" id="KW-0808">Transferase</keyword>
<evidence type="ECO:0000313" key="8">
    <source>
        <dbReference type="Proteomes" id="UP000187439"/>
    </source>
</evidence>
<evidence type="ECO:0000256" key="1">
    <source>
        <dbReference type="ARBA" id="ARBA00006594"/>
    </source>
</evidence>
<dbReference type="GO" id="GO:0008170">
    <property type="term" value="F:N-methyltransferase activity"/>
    <property type="evidence" value="ECO:0007669"/>
    <property type="project" value="InterPro"/>
</dbReference>
<dbReference type="SUPFAM" id="SSF53335">
    <property type="entry name" value="S-adenosyl-L-methionine-dependent methyltransferases"/>
    <property type="match status" value="1"/>
</dbReference>
<dbReference type="PRINTS" id="PR00508">
    <property type="entry name" value="S21N4MTFRASE"/>
</dbReference>
<dbReference type="InterPro" id="IPR002941">
    <property type="entry name" value="DNA_methylase_N4/N6"/>
</dbReference>
<protein>
    <recommendedName>
        <fullName evidence="5">Methyltransferase</fullName>
        <ecNumber evidence="5">2.1.1.-</ecNumber>
    </recommendedName>
</protein>
<dbReference type="GO" id="GO:0009307">
    <property type="term" value="P:DNA restriction-modification system"/>
    <property type="evidence" value="ECO:0007669"/>
    <property type="project" value="UniProtKB-KW"/>
</dbReference>
<evidence type="ECO:0000259" key="6">
    <source>
        <dbReference type="Pfam" id="PF01555"/>
    </source>
</evidence>
<comment type="caution">
    <text evidence="7">The sequence shown here is derived from an EMBL/GenBank/DDBJ whole genome shotgun (WGS) entry which is preliminary data.</text>
</comment>
<comment type="similarity">
    <text evidence="1 5">Belongs to the N(4)/N(6)-methyltransferase family.</text>
</comment>
<evidence type="ECO:0000256" key="4">
    <source>
        <dbReference type="ARBA" id="ARBA00022747"/>
    </source>
</evidence>
<dbReference type="Gene3D" id="3.40.50.150">
    <property type="entry name" value="Vaccinia Virus protein VP39"/>
    <property type="match status" value="1"/>
</dbReference>
<name>A0A1R0XQY2_9BACL</name>